<proteinExistence type="predicted"/>
<feature type="non-terminal residue" evidence="1">
    <location>
        <position position="1"/>
    </location>
</feature>
<name>F8LAD1_9BACT</name>
<accession>F8LAD1</accession>
<evidence type="ECO:0000313" key="1">
    <source>
        <dbReference type="EMBL" id="CCB90440.1"/>
    </source>
</evidence>
<protein>
    <submittedName>
        <fullName evidence="1">Uncharacterized protein</fullName>
    </submittedName>
</protein>
<gene>
    <name evidence="1" type="ORF">WCH_BY12720</name>
</gene>
<dbReference type="AlphaFoldDB" id="F8LAD1"/>
<reference evidence="1" key="1">
    <citation type="submission" date="2011-05" db="EMBL/GenBank/DDBJ databases">
        <title>Unity in variety -- the pan-genome of the Chlamydiae.</title>
        <authorList>
            <person name="Collingro A."/>
            <person name="Tischler P."/>
            <person name="Weinmaier T."/>
            <person name="Penz T."/>
            <person name="Heinz E."/>
            <person name="Brunham R.C."/>
            <person name="Read T.D."/>
            <person name="Bavoil P.M."/>
            <person name="Sachse K."/>
            <person name="Kahane S."/>
            <person name="Friedman M.G."/>
            <person name="Rattei T."/>
            <person name="Myers G.S.A."/>
            <person name="Horn M."/>
        </authorList>
    </citation>
    <scope>NUCLEOTIDE SEQUENCE</scope>
    <source>
        <strain evidence="1">2032/99</strain>
    </source>
</reference>
<organism evidence="1">
    <name type="scientific">Waddlia chondrophila 2032/99</name>
    <dbReference type="NCBI Taxonomy" id="765953"/>
    <lineage>
        <taxon>Bacteria</taxon>
        <taxon>Pseudomonadati</taxon>
        <taxon>Chlamydiota</taxon>
        <taxon>Chlamydiia</taxon>
        <taxon>Parachlamydiales</taxon>
        <taxon>Waddliaceae</taxon>
        <taxon>Waddlia</taxon>
    </lineage>
</organism>
<dbReference type="EMBL" id="FR872613">
    <property type="protein sequence ID" value="CCB90440.1"/>
    <property type="molecule type" value="Genomic_DNA"/>
</dbReference>
<sequence>ASFPFLTENISFFAVAPYGLPNITLQIPQEQY</sequence>